<evidence type="ECO:0000313" key="2">
    <source>
        <dbReference type="Proteomes" id="UP000201918"/>
    </source>
</evidence>
<evidence type="ECO:0008006" key="3">
    <source>
        <dbReference type="Google" id="ProtNLM"/>
    </source>
</evidence>
<organism evidence="1 2">
    <name type="scientific">Delftia phage IME-DE1</name>
    <dbReference type="NCBI Taxonomy" id="1647385"/>
    <lineage>
        <taxon>Viruses</taxon>
        <taxon>Duplodnaviria</taxon>
        <taxon>Heunggongvirae</taxon>
        <taxon>Uroviricota</taxon>
        <taxon>Caudoviricetes</taxon>
        <taxon>Autographivirales</taxon>
        <taxon>Autotranscriptaviridae</taxon>
        <taxon>Piedvirus</taxon>
        <taxon>Piedvirus IMEDE1</taxon>
    </lineage>
</organism>
<dbReference type="InterPro" id="IPR043519">
    <property type="entry name" value="NT_sf"/>
</dbReference>
<reference evidence="1 2" key="1">
    <citation type="submission" date="2015-04" db="EMBL/GenBank/DDBJ databases">
        <title>Isolation and genomic analysis of Delftia bacteriophage IME-DE1.</title>
        <authorList>
            <person name="Kang H."/>
        </authorList>
    </citation>
    <scope>NUCLEOTIDE SEQUENCE [LARGE SCALE GENOMIC DNA]</scope>
</reference>
<dbReference type="GeneID" id="26520545"/>
<dbReference type="Proteomes" id="UP000201918">
    <property type="component" value="Segment"/>
</dbReference>
<sequence length="175" mass="19381">MKQVKVALQVLEGIRQFAPTAIIAGGCARDIAHGAVPKDFDIIVPMGTPISSLKEHLKALAEGGSYRAFVFSDGEGGYSEDDRVVLCIKATIKGVDFDVLLYNVTDDALKAVAYFDANLSQYVLTKDGSARFAGDHHPNEGLRWVRDDSSEKRKEYIRAKHRGFYPNLYDEPKED</sequence>
<keyword evidence="2" id="KW-1185">Reference proteome</keyword>
<dbReference type="PROSITE" id="PS51257">
    <property type="entry name" value="PROKAR_LIPOPROTEIN"/>
    <property type="match status" value="1"/>
</dbReference>
<dbReference type="Gene3D" id="3.30.460.10">
    <property type="entry name" value="Beta Polymerase, domain 2"/>
    <property type="match status" value="1"/>
</dbReference>
<dbReference type="OrthoDB" id="19181at10239"/>
<proteinExistence type="predicted"/>
<dbReference type="KEGG" id="vg:26520545"/>
<dbReference type="SUPFAM" id="SSF81301">
    <property type="entry name" value="Nucleotidyltransferase"/>
    <property type="match status" value="1"/>
</dbReference>
<dbReference type="RefSeq" id="YP_009191816.1">
    <property type="nucleotide sequence ID" value="NC_028702.1"/>
</dbReference>
<accession>A0A0F7IK63</accession>
<name>A0A0F7IK63_9CAUD</name>
<dbReference type="EMBL" id="KR153873">
    <property type="protein sequence ID" value="AKG94496.1"/>
    <property type="molecule type" value="Genomic_DNA"/>
</dbReference>
<protein>
    <recommendedName>
        <fullName evidence="3">Nucleotidyltransferase</fullName>
    </recommendedName>
</protein>
<evidence type="ECO:0000313" key="1">
    <source>
        <dbReference type="EMBL" id="AKG94496.1"/>
    </source>
</evidence>